<name>A0A4S1WGV8_9SPHN</name>
<dbReference type="EMBL" id="SRXU01000004">
    <property type="protein sequence ID" value="TGX42259.1"/>
    <property type="molecule type" value="Genomic_DNA"/>
</dbReference>
<dbReference type="AlphaFoldDB" id="A0A4S1WGV8"/>
<dbReference type="Proteomes" id="UP000309848">
    <property type="component" value="Unassembled WGS sequence"/>
</dbReference>
<dbReference type="OrthoDB" id="7432835at2"/>
<accession>A0A4S1WGV8</accession>
<evidence type="ECO:0000313" key="2">
    <source>
        <dbReference type="Proteomes" id="UP000309848"/>
    </source>
</evidence>
<dbReference type="RefSeq" id="WP_135984567.1">
    <property type="nucleotide sequence ID" value="NZ_JAASQM010000004.1"/>
</dbReference>
<proteinExistence type="predicted"/>
<gene>
    <name evidence="1" type="ORF">E5A74_10410</name>
</gene>
<keyword evidence="2" id="KW-1185">Reference proteome</keyword>
<comment type="caution">
    <text evidence="1">The sequence shown here is derived from an EMBL/GenBank/DDBJ whole genome shotgun (WGS) entry which is preliminary data.</text>
</comment>
<evidence type="ECO:0000313" key="1">
    <source>
        <dbReference type="EMBL" id="TGX42259.1"/>
    </source>
</evidence>
<reference evidence="1 2" key="1">
    <citation type="submission" date="2019-04" db="EMBL/GenBank/DDBJ databases">
        <title>Sphingomonas psychrotolerans sp. nov., isolated from soil in the Tianshan Mountains, Xinjiang, China.</title>
        <authorList>
            <person name="Luo Y."/>
            <person name="Sheng H."/>
        </authorList>
    </citation>
    <scope>NUCLEOTIDE SEQUENCE [LARGE SCALE GENOMIC DNA]</scope>
    <source>
        <strain evidence="1 2">KIS18-15</strain>
    </source>
</reference>
<protein>
    <submittedName>
        <fullName evidence="1">Uncharacterized protein</fullName>
    </submittedName>
</protein>
<organism evidence="1 2">
    <name type="scientific">Sphingomonas naasensis</name>
    <dbReference type="NCBI Taxonomy" id="1344951"/>
    <lineage>
        <taxon>Bacteria</taxon>
        <taxon>Pseudomonadati</taxon>
        <taxon>Pseudomonadota</taxon>
        <taxon>Alphaproteobacteria</taxon>
        <taxon>Sphingomonadales</taxon>
        <taxon>Sphingomonadaceae</taxon>
        <taxon>Sphingomonas</taxon>
    </lineage>
</organism>
<sequence>MDAPRILRGHIVGMGHDTDFAELMAAIDGTGSAIQHELGVMAETLPELRRQARAEPQRRKRDASRYALGGALTILGLEHLDPIALTGLFGNPARMLTWLGDARSALGDAPLVELIGAVFEDDARFEWCRKWGVHIGWLHGKVLYDATVTSFVISGRAGPKERWRRAEITEDQESLILRICLYERIDVPVLANRGEAFEWIHANGGNPTWWAPPTIPPEWNA</sequence>